<dbReference type="PROSITE" id="PS50003">
    <property type="entry name" value="PH_DOMAIN"/>
    <property type="match status" value="1"/>
</dbReference>
<dbReference type="EMBL" id="NCKU01000767">
    <property type="protein sequence ID" value="RWS14254.1"/>
    <property type="molecule type" value="Genomic_DNA"/>
</dbReference>
<dbReference type="OrthoDB" id="8196563at2759"/>
<evidence type="ECO:0000256" key="1">
    <source>
        <dbReference type="SAM" id="MobiDB-lite"/>
    </source>
</evidence>
<protein>
    <recommendedName>
        <fullName evidence="2">PH domain-containing protein</fullName>
    </recommendedName>
</protein>
<evidence type="ECO:0000313" key="6">
    <source>
        <dbReference type="Proteomes" id="UP000285301"/>
    </source>
</evidence>
<sequence>MEKVQIIKKGILFEKKDGKLLKLTKLKERYLLLTSDLLNCFKVERRKDDNEMRDESDEHNAEHGDESDESHLANGCAMGEFLFSIKLNKMKDKIKLVDHLLFVDHFVFTSSNQKQLQHWFQVLNETCIRSNQKRQSLIEQQQQQFMKQIVNKKQQHPFYNTCNYSKHHKDQQQQQTQYSTIAYSSRLTPILAPQCKGKTTASSTSVNDMTNSAITTRRTSTMRLMATTPHSLLISPSLTQRSLYAQQILSSSSSSSRIEDKDRGKSGGDKRLELKSGRLLFSPSTSLLALKCGLNDLCDPQTRAADKSSRKQKMKSASNEFAFIKLNSN</sequence>
<proteinExistence type="predicted"/>
<dbReference type="EMBL" id="NCKU01000207">
    <property type="protein sequence ID" value="RWS16569.1"/>
    <property type="molecule type" value="Genomic_DNA"/>
</dbReference>
<dbReference type="Proteomes" id="UP000285301">
    <property type="component" value="Unassembled WGS sequence"/>
</dbReference>
<dbReference type="InterPro" id="IPR001849">
    <property type="entry name" value="PH_domain"/>
</dbReference>
<dbReference type="Gene3D" id="2.30.29.30">
    <property type="entry name" value="Pleckstrin-homology domain (PH domain)/Phosphotyrosine-binding domain (PTB)"/>
    <property type="match status" value="1"/>
</dbReference>
<accession>A0A3S3SKS7</accession>
<dbReference type="AlphaFoldDB" id="A0A3S3SKS7"/>
<feature type="region of interest" description="Disordered" evidence="1">
    <location>
        <begin position="49"/>
        <end position="71"/>
    </location>
</feature>
<keyword evidence="6" id="KW-1185">Reference proteome</keyword>
<evidence type="ECO:0000259" key="2">
    <source>
        <dbReference type="PROSITE" id="PS50003"/>
    </source>
</evidence>
<evidence type="ECO:0000313" key="4">
    <source>
        <dbReference type="EMBL" id="RWS16569.1"/>
    </source>
</evidence>
<dbReference type="EMBL" id="NCKU01000206">
    <property type="protein sequence ID" value="RWS16584.1"/>
    <property type="molecule type" value="Genomic_DNA"/>
</dbReference>
<dbReference type="SMART" id="SM00233">
    <property type="entry name" value="PH"/>
    <property type="match status" value="1"/>
</dbReference>
<organism evidence="4 6">
    <name type="scientific">Dinothrombium tinctorium</name>
    <dbReference type="NCBI Taxonomy" id="1965070"/>
    <lineage>
        <taxon>Eukaryota</taxon>
        <taxon>Metazoa</taxon>
        <taxon>Ecdysozoa</taxon>
        <taxon>Arthropoda</taxon>
        <taxon>Chelicerata</taxon>
        <taxon>Arachnida</taxon>
        <taxon>Acari</taxon>
        <taxon>Acariformes</taxon>
        <taxon>Trombidiformes</taxon>
        <taxon>Prostigmata</taxon>
        <taxon>Anystina</taxon>
        <taxon>Parasitengona</taxon>
        <taxon>Trombidioidea</taxon>
        <taxon>Trombidiidae</taxon>
        <taxon>Dinothrombium</taxon>
    </lineage>
</organism>
<dbReference type="InterPro" id="IPR011993">
    <property type="entry name" value="PH-like_dom_sf"/>
</dbReference>
<name>A0A3S3SKS7_9ACAR</name>
<evidence type="ECO:0000313" key="3">
    <source>
        <dbReference type="EMBL" id="RWS14254.1"/>
    </source>
</evidence>
<reference evidence="4" key="2">
    <citation type="submission" date="2018-11" db="EMBL/GenBank/DDBJ databases">
        <title>Trombidioid mite genomics.</title>
        <authorList>
            <person name="Dong X."/>
        </authorList>
    </citation>
    <scope>NUCLEOTIDE SEQUENCE</scope>
    <source>
        <strain evidence="4">UoL-WK</strain>
    </source>
</reference>
<feature type="domain" description="PH" evidence="2">
    <location>
        <begin position="5"/>
        <end position="128"/>
    </location>
</feature>
<evidence type="ECO:0000313" key="5">
    <source>
        <dbReference type="EMBL" id="RWS16584.1"/>
    </source>
</evidence>
<comment type="caution">
    <text evidence="4">The sequence shown here is derived from an EMBL/GenBank/DDBJ whole genome shotgun (WGS) entry which is preliminary data.</text>
</comment>
<dbReference type="SUPFAM" id="SSF50729">
    <property type="entry name" value="PH domain-like"/>
    <property type="match status" value="1"/>
</dbReference>
<reference evidence="4 6" key="1">
    <citation type="journal article" date="2018" name="Gigascience">
        <title>Genomes of trombidid mites reveal novel predicted allergens and laterally-transferred genes associated with secondary metabolism.</title>
        <authorList>
            <person name="Dong X."/>
            <person name="Chaisiri K."/>
            <person name="Xia D."/>
            <person name="Armstrong S.D."/>
            <person name="Fang Y."/>
            <person name="Donnelly M.J."/>
            <person name="Kadowaki T."/>
            <person name="McGarry J.W."/>
            <person name="Darby A.C."/>
            <person name="Makepeace B.L."/>
        </authorList>
    </citation>
    <scope>NUCLEOTIDE SEQUENCE [LARGE SCALE GENOMIC DNA]</scope>
    <source>
        <strain evidence="4">UoL-WK</strain>
    </source>
</reference>
<gene>
    <name evidence="5" type="ORF">B4U79_16593</name>
    <name evidence="4" type="ORF">B4U79_16613</name>
    <name evidence="3" type="ORF">B4U79_17306</name>
</gene>